<name>A0A7E4W889_PANRE</name>
<evidence type="ECO:0000256" key="1">
    <source>
        <dbReference type="ARBA" id="ARBA00023125"/>
    </source>
</evidence>
<dbReference type="PANTHER" id="PTHR23349:SF108">
    <property type="entry name" value="BHLH DOMAIN-CONTAINING PROTEIN"/>
    <property type="match status" value="1"/>
</dbReference>
<dbReference type="SUPFAM" id="SSF47459">
    <property type="entry name" value="HLH, helix-loop-helix DNA-binding domain"/>
    <property type="match status" value="1"/>
</dbReference>
<dbReference type="GO" id="GO:0000981">
    <property type="term" value="F:DNA-binding transcription factor activity, RNA polymerase II-specific"/>
    <property type="evidence" value="ECO:0007669"/>
    <property type="project" value="TreeGrafter"/>
</dbReference>
<dbReference type="CDD" id="cd19723">
    <property type="entry name" value="bHLH_TS_ASCL1_like"/>
    <property type="match status" value="1"/>
</dbReference>
<dbReference type="Pfam" id="PF00010">
    <property type="entry name" value="HLH"/>
    <property type="match status" value="1"/>
</dbReference>
<proteinExistence type="predicted"/>
<dbReference type="PROSITE" id="PS50888">
    <property type="entry name" value="BHLH"/>
    <property type="match status" value="1"/>
</dbReference>
<organism evidence="4 5">
    <name type="scientific">Panagrellus redivivus</name>
    <name type="common">Microworm</name>
    <dbReference type="NCBI Taxonomy" id="6233"/>
    <lineage>
        <taxon>Eukaryota</taxon>
        <taxon>Metazoa</taxon>
        <taxon>Ecdysozoa</taxon>
        <taxon>Nematoda</taxon>
        <taxon>Chromadorea</taxon>
        <taxon>Rhabditida</taxon>
        <taxon>Tylenchina</taxon>
        <taxon>Panagrolaimomorpha</taxon>
        <taxon>Panagrolaimoidea</taxon>
        <taxon>Panagrolaimidae</taxon>
        <taxon>Panagrellus</taxon>
    </lineage>
</organism>
<dbReference type="PANTHER" id="PTHR23349">
    <property type="entry name" value="BASIC HELIX-LOOP-HELIX TRANSCRIPTION FACTOR, TWIST"/>
    <property type="match status" value="1"/>
</dbReference>
<evidence type="ECO:0000313" key="4">
    <source>
        <dbReference type="Proteomes" id="UP000492821"/>
    </source>
</evidence>
<dbReference type="GO" id="GO:0000977">
    <property type="term" value="F:RNA polymerase II transcription regulatory region sequence-specific DNA binding"/>
    <property type="evidence" value="ECO:0007669"/>
    <property type="project" value="TreeGrafter"/>
</dbReference>
<dbReference type="Proteomes" id="UP000492821">
    <property type="component" value="Unassembled WGS sequence"/>
</dbReference>
<dbReference type="GO" id="GO:0046983">
    <property type="term" value="F:protein dimerization activity"/>
    <property type="evidence" value="ECO:0007669"/>
    <property type="project" value="InterPro"/>
</dbReference>
<protein>
    <submittedName>
        <fullName evidence="5">BHLH domain-containing protein</fullName>
    </submittedName>
</protein>
<evidence type="ECO:0000256" key="2">
    <source>
        <dbReference type="SAM" id="MobiDB-lite"/>
    </source>
</evidence>
<dbReference type="InterPro" id="IPR036638">
    <property type="entry name" value="HLH_DNA-bd_sf"/>
</dbReference>
<evidence type="ECO:0000313" key="5">
    <source>
        <dbReference type="WBParaSite" id="Pan_g8810.t1"/>
    </source>
</evidence>
<dbReference type="GO" id="GO:0032502">
    <property type="term" value="P:developmental process"/>
    <property type="evidence" value="ECO:0007669"/>
    <property type="project" value="TreeGrafter"/>
</dbReference>
<reference evidence="4" key="1">
    <citation type="journal article" date="2013" name="Genetics">
        <title>The draft genome and transcriptome of Panagrellus redivivus are shaped by the harsh demands of a free-living lifestyle.</title>
        <authorList>
            <person name="Srinivasan J."/>
            <person name="Dillman A.R."/>
            <person name="Macchietto M.G."/>
            <person name="Heikkinen L."/>
            <person name="Lakso M."/>
            <person name="Fracchia K.M."/>
            <person name="Antoshechkin I."/>
            <person name="Mortazavi A."/>
            <person name="Wong G."/>
            <person name="Sternberg P.W."/>
        </authorList>
    </citation>
    <scope>NUCLEOTIDE SEQUENCE [LARGE SCALE GENOMIC DNA]</scope>
    <source>
        <strain evidence="4">MT8872</strain>
    </source>
</reference>
<keyword evidence="1" id="KW-0238">DNA-binding</keyword>
<keyword evidence="4" id="KW-1185">Reference proteome</keyword>
<dbReference type="Gene3D" id="4.10.280.10">
    <property type="entry name" value="Helix-loop-helix DNA-binding domain"/>
    <property type="match status" value="1"/>
</dbReference>
<dbReference type="InterPro" id="IPR050283">
    <property type="entry name" value="E-box_TF_Regulators"/>
</dbReference>
<feature type="region of interest" description="Disordered" evidence="2">
    <location>
        <begin position="102"/>
        <end position="122"/>
    </location>
</feature>
<accession>A0A7E4W889</accession>
<dbReference type="AlphaFoldDB" id="A0A7E4W889"/>
<sequence>MATCSDKTSDRGPAFETTCAFVAAREAQMALDGGTPGAVSLPGDEPQKQALPMQPPGARISKFCGAQGQQGVETILAEPPQLYESIGAEPLAISKVFNPYTKEPEKRSLSSTPIPDDDSDKFDYESFDSEAIRLSRGRTSNKASHSVEKRNARERTRVHTVNQAFNHLKNHLPNLRANTKRVSKLKILRTAIEYMNALRNMLHTSGDLSFRENLRLALEKPKFSSTFSDAMPEALKLHPPTVTDDMRDRLQNSLYAANQNRVPFLGSSVVSQASNISGSNAQVALFGAGVEGSSSASTAAASALLGQTLASNATGSSLMRFPYMDSYESLYPMTAPFYIPPPPADTTNSLTMNADDVNLQYPTSAAEHAGQLALYY</sequence>
<reference evidence="5" key="2">
    <citation type="submission" date="2020-10" db="UniProtKB">
        <authorList>
            <consortium name="WormBaseParasite"/>
        </authorList>
    </citation>
    <scope>IDENTIFICATION</scope>
</reference>
<evidence type="ECO:0000259" key="3">
    <source>
        <dbReference type="PROSITE" id="PS50888"/>
    </source>
</evidence>
<dbReference type="InterPro" id="IPR011598">
    <property type="entry name" value="bHLH_dom"/>
</dbReference>
<dbReference type="SMART" id="SM00353">
    <property type="entry name" value="HLH"/>
    <property type="match status" value="1"/>
</dbReference>
<dbReference type="WBParaSite" id="Pan_g8810.t1">
    <property type="protein sequence ID" value="Pan_g8810.t1"/>
    <property type="gene ID" value="Pan_g8810"/>
</dbReference>
<feature type="domain" description="BHLH" evidence="3">
    <location>
        <begin position="145"/>
        <end position="198"/>
    </location>
</feature>